<accession>A0ABN1X266</accession>
<keyword evidence="2" id="KW-1185">Reference proteome</keyword>
<protein>
    <submittedName>
        <fullName evidence="1">EboA domain-containing protein</fullName>
    </submittedName>
</protein>
<evidence type="ECO:0000313" key="2">
    <source>
        <dbReference type="Proteomes" id="UP001500282"/>
    </source>
</evidence>
<reference evidence="1 2" key="1">
    <citation type="journal article" date="2019" name="Int. J. Syst. Evol. Microbiol.">
        <title>The Global Catalogue of Microorganisms (GCM) 10K type strain sequencing project: providing services to taxonomists for standard genome sequencing and annotation.</title>
        <authorList>
            <consortium name="The Broad Institute Genomics Platform"/>
            <consortium name="The Broad Institute Genome Sequencing Center for Infectious Disease"/>
            <person name="Wu L."/>
            <person name="Ma J."/>
        </authorList>
    </citation>
    <scope>NUCLEOTIDE SEQUENCE [LARGE SCALE GENOMIC DNA]</scope>
    <source>
        <strain evidence="1 2">JCM 11448</strain>
    </source>
</reference>
<sequence>MIDTTRVALVDRLYATLSGSARAWLDQVLVEAAFLSTRADDAALSVLELRFAQAGWRCPGMADAARFLLLHTVRPEATALARLYEHGTAAERRAVLHALPHLRHLAPGAALPLVQDALRSNDTRLIAAAVGPYAAEHLPAHAWRHAVLKCLFTGVSLDAVADLAVRAAGDQELARMLHDYAAERIAAGRAVPEDHDRAFSLTTQES</sequence>
<proteinExistence type="predicted"/>
<name>A0ABN1X266_9ACTN</name>
<gene>
    <name evidence="1" type="ORF">GCM10009579_36600</name>
</gene>
<evidence type="ECO:0000313" key="1">
    <source>
        <dbReference type="EMBL" id="GAA1274347.1"/>
    </source>
</evidence>
<dbReference type="NCBIfam" id="NF035938">
    <property type="entry name" value="EboA_domain"/>
    <property type="match status" value="1"/>
</dbReference>
<comment type="caution">
    <text evidence="1">The sequence shown here is derived from an EMBL/GenBank/DDBJ whole genome shotgun (WGS) entry which is preliminary data.</text>
</comment>
<dbReference type="InterPro" id="IPR047715">
    <property type="entry name" value="EboA_dom"/>
</dbReference>
<dbReference type="EMBL" id="BAAAIH010000018">
    <property type="protein sequence ID" value="GAA1274347.1"/>
    <property type="molecule type" value="Genomic_DNA"/>
</dbReference>
<organism evidence="1 2">
    <name type="scientific">Streptomyces javensis</name>
    <dbReference type="NCBI Taxonomy" id="114698"/>
    <lineage>
        <taxon>Bacteria</taxon>
        <taxon>Bacillati</taxon>
        <taxon>Actinomycetota</taxon>
        <taxon>Actinomycetes</taxon>
        <taxon>Kitasatosporales</taxon>
        <taxon>Streptomycetaceae</taxon>
        <taxon>Streptomyces</taxon>
        <taxon>Streptomyces violaceusniger group</taxon>
    </lineage>
</organism>
<dbReference type="Proteomes" id="UP001500282">
    <property type="component" value="Unassembled WGS sequence"/>
</dbReference>